<dbReference type="PANTHER" id="PTHR21568">
    <property type="entry name" value="TRNA PSEUDOURIDINE SYNTHASE PUS10"/>
    <property type="match status" value="1"/>
</dbReference>
<dbReference type="Pfam" id="PF21238">
    <property type="entry name" value="Pus10_C"/>
    <property type="match status" value="1"/>
</dbReference>
<comment type="similarity">
    <text evidence="1">Belongs to the pseudouridine synthase Pus10 family.</text>
</comment>
<dbReference type="PANTHER" id="PTHR21568:SF0">
    <property type="entry name" value="TRNA PSEUDOURIDINE SYNTHASE PUS10"/>
    <property type="match status" value="1"/>
</dbReference>
<accession>A0ABR2YVF8</accession>
<evidence type="ECO:0000259" key="5">
    <source>
        <dbReference type="Pfam" id="PF21237"/>
    </source>
</evidence>
<dbReference type="Gene3D" id="3.30.70.3190">
    <property type="match status" value="1"/>
</dbReference>
<gene>
    <name evidence="7" type="ORF">WJX75_005168</name>
</gene>
<comment type="caution">
    <text evidence="7">The sequence shown here is derived from an EMBL/GenBank/DDBJ whole genome shotgun (WGS) entry which is preliminary data.</text>
</comment>
<name>A0ABR2YVF8_9CHLO</name>
<evidence type="ECO:0000256" key="1">
    <source>
        <dbReference type="ARBA" id="ARBA00009652"/>
    </source>
</evidence>
<dbReference type="Pfam" id="PF21237">
    <property type="entry name" value="Pus10_N_euk"/>
    <property type="match status" value="1"/>
</dbReference>
<dbReference type="Gene3D" id="3.30.70.2510">
    <property type="match status" value="1"/>
</dbReference>
<keyword evidence="3" id="KW-0819">tRNA processing</keyword>
<protein>
    <recommendedName>
        <fullName evidence="2">tRNA pseudouridine(55) synthase</fullName>
        <ecNumber evidence="2">5.4.99.25</ecNumber>
    </recommendedName>
</protein>
<dbReference type="Proteomes" id="UP001491310">
    <property type="component" value="Unassembled WGS sequence"/>
</dbReference>
<evidence type="ECO:0000256" key="2">
    <source>
        <dbReference type="ARBA" id="ARBA00012787"/>
    </source>
</evidence>
<dbReference type="InterPro" id="IPR039894">
    <property type="entry name" value="Pus10-like"/>
</dbReference>
<evidence type="ECO:0000313" key="7">
    <source>
        <dbReference type="EMBL" id="KAK9915853.1"/>
    </source>
</evidence>
<sequence>MVTADKGGVEDYIQAVTQKGGTACLWLLEKLLQIQVCARCCLRFAGVSGDIYAPPAPSIRDLQAAVSDAHGDAQADGTAAGAEAETHPCPLCLGALQCTDGGALPSPGRNISAAVQQSRGSPQPWIPVTAASIAAIAEAVRQEGHEFSSFWLDVSLPGATQVRQQAIWHWLRRDAAVLPLLPGHSPSVDMVDLKVALRHTLGEPLARQLHSKQDPDADLRIGLTFAHPATAAEADFLFGSNSKGRGAKRKRGAAPVQLGRSASDALGQAAAKMMESKFGEEVRIPSLPPAQPAFAFARARREAVYIGGYYLKLQRDISHSPFIIDGVRKGRTSIQEEIERVVLPHLRCDGSKFISAGREDMDVRMLGSGRPFVLEVANARAAMPPQECFDQMAASLNSSGVGVEVRKLRPVDKDILKLIKAGEQEKQKSYLATCWLPCPVTPAILDKINATENLVLQQRTPTRVEHRRAMLVREKTLFSMSATPVQDNPQGLMLRLRTQAGTYIKEFVHSDEGRTTPNLASLVGCAEPARILQLDVLEVHMDFI</sequence>
<dbReference type="InterPro" id="IPR048741">
    <property type="entry name" value="Pus10-like_C"/>
</dbReference>
<dbReference type="SUPFAM" id="SSF55120">
    <property type="entry name" value="Pseudouridine synthase"/>
    <property type="match status" value="1"/>
</dbReference>
<proteinExistence type="inferred from homology"/>
<evidence type="ECO:0000259" key="6">
    <source>
        <dbReference type="Pfam" id="PF21238"/>
    </source>
</evidence>
<keyword evidence="4" id="KW-0413">Isomerase</keyword>
<dbReference type="InterPro" id="IPR020103">
    <property type="entry name" value="PsdUridine_synth_cat_dom_sf"/>
</dbReference>
<keyword evidence="8" id="KW-1185">Reference proteome</keyword>
<organism evidence="7 8">
    <name type="scientific">Coccomyxa subellipsoidea</name>
    <dbReference type="NCBI Taxonomy" id="248742"/>
    <lineage>
        <taxon>Eukaryota</taxon>
        <taxon>Viridiplantae</taxon>
        <taxon>Chlorophyta</taxon>
        <taxon>core chlorophytes</taxon>
        <taxon>Trebouxiophyceae</taxon>
        <taxon>Trebouxiophyceae incertae sedis</taxon>
        <taxon>Coccomyxaceae</taxon>
        <taxon>Coccomyxa</taxon>
    </lineage>
</organism>
<evidence type="ECO:0000313" key="8">
    <source>
        <dbReference type="Proteomes" id="UP001491310"/>
    </source>
</evidence>
<dbReference type="InterPro" id="IPR048742">
    <property type="entry name" value="Pus10_N_euk"/>
</dbReference>
<feature type="domain" description="Pus10-like C-terminal" evidence="6">
    <location>
        <begin position="305"/>
        <end position="539"/>
    </location>
</feature>
<reference evidence="7 8" key="1">
    <citation type="journal article" date="2024" name="Nat. Commun.">
        <title>Phylogenomics reveals the evolutionary origins of lichenization in chlorophyte algae.</title>
        <authorList>
            <person name="Puginier C."/>
            <person name="Libourel C."/>
            <person name="Otte J."/>
            <person name="Skaloud P."/>
            <person name="Haon M."/>
            <person name="Grisel S."/>
            <person name="Petersen M."/>
            <person name="Berrin J.G."/>
            <person name="Delaux P.M."/>
            <person name="Dal Grande F."/>
            <person name="Keller J."/>
        </authorList>
    </citation>
    <scope>NUCLEOTIDE SEQUENCE [LARGE SCALE GENOMIC DNA]</scope>
    <source>
        <strain evidence="7 8">SAG 216-7</strain>
    </source>
</reference>
<evidence type="ECO:0000256" key="3">
    <source>
        <dbReference type="ARBA" id="ARBA00022694"/>
    </source>
</evidence>
<evidence type="ECO:0000256" key="4">
    <source>
        <dbReference type="ARBA" id="ARBA00023235"/>
    </source>
</evidence>
<feature type="domain" description="Pus10 N-terminal eukaryotes" evidence="5">
    <location>
        <begin position="132"/>
        <end position="289"/>
    </location>
</feature>
<dbReference type="EC" id="5.4.99.25" evidence="2"/>
<dbReference type="EMBL" id="JALJOT010000004">
    <property type="protein sequence ID" value="KAK9915853.1"/>
    <property type="molecule type" value="Genomic_DNA"/>
</dbReference>